<reference evidence="1" key="1">
    <citation type="submission" date="2014-11" db="EMBL/GenBank/DDBJ databases">
        <authorList>
            <person name="Amaro Gonzalez C."/>
        </authorList>
    </citation>
    <scope>NUCLEOTIDE SEQUENCE</scope>
</reference>
<dbReference type="EMBL" id="GBXM01078482">
    <property type="protein sequence ID" value="JAH30095.1"/>
    <property type="molecule type" value="Transcribed_RNA"/>
</dbReference>
<reference evidence="1" key="2">
    <citation type="journal article" date="2015" name="Fish Shellfish Immunol.">
        <title>Early steps in the European eel (Anguilla anguilla)-Vibrio vulnificus interaction in the gills: Role of the RtxA13 toxin.</title>
        <authorList>
            <person name="Callol A."/>
            <person name="Pajuelo D."/>
            <person name="Ebbesson L."/>
            <person name="Teles M."/>
            <person name="MacKenzie S."/>
            <person name="Amaro C."/>
        </authorList>
    </citation>
    <scope>NUCLEOTIDE SEQUENCE</scope>
</reference>
<name>A0A0E9RNU1_ANGAN</name>
<proteinExistence type="predicted"/>
<evidence type="ECO:0000313" key="1">
    <source>
        <dbReference type="EMBL" id="JAH30095.1"/>
    </source>
</evidence>
<dbReference type="AlphaFoldDB" id="A0A0E9RNU1"/>
<organism evidence="1">
    <name type="scientific">Anguilla anguilla</name>
    <name type="common">European freshwater eel</name>
    <name type="synonym">Muraena anguilla</name>
    <dbReference type="NCBI Taxonomy" id="7936"/>
    <lineage>
        <taxon>Eukaryota</taxon>
        <taxon>Metazoa</taxon>
        <taxon>Chordata</taxon>
        <taxon>Craniata</taxon>
        <taxon>Vertebrata</taxon>
        <taxon>Euteleostomi</taxon>
        <taxon>Actinopterygii</taxon>
        <taxon>Neopterygii</taxon>
        <taxon>Teleostei</taxon>
        <taxon>Anguilliformes</taxon>
        <taxon>Anguillidae</taxon>
        <taxon>Anguilla</taxon>
    </lineage>
</organism>
<sequence>MHAKTMTQRGRDDFSGCQDFTSKIFTKF</sequence>
<accession>A0A0E9RNU1</accession>
<protein>
    <submittedName>
        <fullName evidence="1">Uncharacterized protein</fullName>
    </submittedName>
</protein>